<dbReference type="Proteomes" id="UP000249341">
    <property type="component" value="Unassembled WGS sequence"/>
</dbReference>
<feature type="transmembrane region" description="Helical" evidence="8">
    <location>
        <begin position="322"/>
        <end position="341"/>
    </location>
</feature>
<keyword evidence="3" id="KW-1003">Cell membrane</keyword>
<evidence type="ECO:0000256" key="1">
    <source>
        <dbReference type="ARBA" id="ARBA00004651"/>
    </source>
</evidence>
<evidence type="ECO:0000259" key="9">
    <source>
        <dbReference type="PROSITE" id="PS50850"/>
    </source>
</evidence>
<feature type="domain" description="Major facilitator superfamily (MFS) profile" evidence="9">
    <location>
        <begin position="11"/>
        <end position="438"/>
    </location>
</feature>
<feature type="transmembrane region" description="Helical" evidence="8">
    <location>
        <begin position="12"/>
        <end position="34"/>
    </location>
</feature>
<gene>
    <name evidence="10" type="ORF">B0I29_11536</name>
</gene>
<feature type="transmembrane region" description="Helical" evidence="8">
    <location>
        <begin position="165"/>
        <end position="184"/>
    </location>
</feature>
<dbReference type="RefSeq" id="WP_111652161.1">
    <property type="nucleotide sequence ID" value="NZ_JACHWI010000010.1"/>
</dbReference>
<protein>
    <submittedName>
        <fullName evidence="10">EmrB/QacA subfamily drug resistance transporter</fullName>
    </submittedName>
</protein>
<evidence type="ECO:0000313" key="11">
    <source>
        <dbReference type="Proteomes" id="UP000249341"/>
    </source>
</evidence>
<accession>A0A327Z7H4</accession>
<feature type="compositionally biased region" description="Low complexity" evidence="7">
    <location>
        <begin position="443"/>
        <end position="488"/>
    </location>
</feature>
<feature type="transmembrane region" description="Helical" evidence="8">
    <location>
        <begin position="135"/>
        <end position="159"/>
    </location>
</feature>
<evidence type="ECO:0000256" key="5">
    <source>
        <dbReference type="ARBA" id="ARBA00022989"/>
    </source>
</evidence>
<feature type="transmembrane region" description="Helical" evidence="8">
    <location>
        <begin position="259"/>
        <end position="280"/>
    </location>
</feature>
<dbReference type="Gene3D" id="1.20.1250.20">
    <property type="entry name" value="MFS general substrate transporter like domains"/>
    <property type="match status" value="1"/>
</dbReference>
<organism evidence="10 11">
    <name type="scientific">Actinoplanes lutulentus</name>
    <dbReference type="NCBI Taxonomy" id="1287878"/>
    <lineage>
        <taxon>Bacteria</taxon>
        <taxon>Bacillati</taxon>
        <taxon>Actinomycetota</taxon>
        <taxon>Actinomycetes</taxon>
        <taxon>Micromonosporales</taxon>
        <taxon>Micromonosporaceae</taxon>
        <taxon>Actinoplanes</taxon>
    </lineage>
</organism>
<dbReference type="InterPro" id="IPR036259">
    <property type="entry name" value="MFS_trans_sf"/>
</dbReference>
<keyword evidence="5 8" id="KW-1133">Transmembrane helix</keyword>
<feature type="transmembrane region" description="Helical" evidence="8">
    <location>
        <begin position="393"/>
        <end position="409"/>
    </location>
</feature>
<dbReference type="InterPro" id="IPR004638">
    <property type="entry name" value="EmrB-like"/>
</dbReference>
<dbReference type="OrthoDB" id="9812221at2"/>
<dbReference type="PANTHER" id="PTHR42718:SF46">
    <property type="entry name" value="BLR6921 PROTEIN"/>
    <property type="match status" value="1"/>
</dbReference>
<reference evidence="10 11" key="1">
    <citation type="submission" date="2018-06" db="EMBL/GenBank/DDBJ databases">
        <title>Genomic Encyclopedia of Type Strains, Phase III (KMG-III): the genomes of soil and plant-associated and newly described type strains.</title>
        <authorList>
            <person name="Whitman W."/>
        </authorList>
    </citation>
    <scope>NUCLEOTIDE SEQUENCE [LARGE SCALE GENOMIC DNA]</scope>
    <source>
        <strain evidence="10 11">CGMCC 4.7090</strain>
    </source>
</reference>
<evidence type="ECO:0000256" key="6">
    <source>
        <dbReference type="ARBA" id="ARBA00023136"/>
    </source>
</evidence>
<feature type="transmembrane region" description="Helical" evidence="8">
    <location>
        <begin position="102"/>
        <end position="123"/>
    </location>
</feature>
<dbReference type="PROSITE" id="PS50850">
    <property type="entry name" value="MFS"/>
    <property type="match status" value="1"/>
</dbReference>
<comment type="caution">
    <text evidence="10">The sequence shown here is derived from an EMBL/GenBank/DDBJ whole genome shotgun (WGS) entry which is preliminary data.</text>
</comment>
<dbReference type="Pfam" id="PF07690">
    <property type="entry name" value="MFS_1"/>
    <property type="match status" value="1"/>
</dbReference>
<evidence type="ECO:0000256" key="2">
    <source>
        <dbReference type="ARBA" id="ARBA00022448"/>
    </source>
</evidence>
<feature type="transmembrane region" description="Helical" evidence="8">
    <location>
        <begin position="347"/>
        <end position="373"/>
    </location>
</feature>
<feature type="transmembrane region" description="Helical" evidence="8">
    <location>
        <begin position="221"/>
        <end position="238"/>
    </location>
</feature>
<dbReference type="SUPFAM" id="SSF103473">
    <property type="entry name" value="MFS general substrate transporter"/>
    <property type="match status" value="1"/>
</dbReference>
<sequence>MSKISPNALRTAIAVLAGGITVILDSTIVSVALHDLATDLGADVATIQWVSTAYLLALGVVIPTVGWLQSRLGAKRLWIAALTLFLVGSVLCSFAWDAPSLIAFRVIQGAGGGVMMPLMSTMIIQAATGPDRAKLMSVVALPAALGPILGPVIGGLILGAGDWCWLFLVNVPLCLIGLALAWRLLPADVPGRRVRLDTVGLLLLSPALVLLLWGLSERSAPPMLLGAAMLAGFVGWALRRGGSALVDLQVLRSRPTWAATALMFLTGASLYGAMVLLPLYWQQHRGADALEAGLLLIPQGVGSLLSRALAARLQDRLGARGVALAGFALVGVATVPFALATQTSPTWFLLTALFVRGLGLGMVLIPLMTVAFVGLNHDEVPHASIVTRISQQIGGSAGVALLAVILTSTNDFGTAFWWTIGFTGLAVALSFALPARVDLAAMPAGPSSGSGSPASAGASPGQAGPSASAAVSPGPSEPSASVSEPVASTGGSLVGPASRGESPTSRSRTPSPGAPR</sequence>
<feature type="compositionally biased region" description="Low complexity" evidence="7">
    <location>
        <begin position="498"/>
        <end position="516"/>
    </location>
</feature>
<feature type="transmembrane region" description="Helical" evidence="8">
    <location>
        <begin position="196"/>
        <end position="215"/>
    </location>
</feature>
<dbReference type="CDD" id="cd17503">
    <property type="entry name" value="MFS_LmrB_MDR_like"/>
    <property type="match status" value="1"/>
</dbReference>
<dbReference type="InterPro" id="IPR011701">
    <property type="entry name" value="MFS"/>
</dbReference>
<keyword evidence="2" id="KW-0813">Transport</keyword>
<dbReference type="NCBIfam" id="TIGR00711">
    <property type="entry name" value="efflux_EmrB"/>
    <property type="match status" value="1"/>
</dbReference>
<comment type="subcellular location">
    <subcellularLocation>
        <location evidence="1">Cell membrane</location>
        <topology evidence="1">Multi-pass membrane protein</topology>
    </subcellularLocation>
</comment>
<dbReference type="GO" id="GO:0022857">
    <property type="term" value="F:transmembrane transporter activity"/>
    <property type="evidence" value="ECO:0007669"/>
    <property type="project" value="InterPro"/>
</dbReference>
<dbReference type="Gene3D" id="1.20.1720.10">
    <property type="entry name" value="Multidrug resistance protein D"/>
    <property type="match status" value="1"/>
</dbReference>
<evidence type="ECO:0000313" key="10">
    <source>
        <dbReference type="EMBL" id="RAK31230.1"/>
    </source>
</evidence>
<evidence type="ECO:0000256" key="4">
    <source>
        <dbReference type="ARBA" id="ARBA00022692"/>
    </source>
</evidence>
<keyword evidence="11" id="KW-1185">Reference proteome</keyword>
<dbReference type="InterPro" id="IPR020846">
    <property type="entry name" value="MFS_dom"/>
</dbReference>
<name>A0A327Z7H4_9ACTN</name>
<feature type="transmembrane region" description="Helical" evidence="8">
    <location>
        <begin position="415"/>
        <end position="433"/>
    </location>
</feature>
<dbReference type="GO" id="GO:0005886">
    <property type="term" value="C:plasma membrane"/>
    <property type="evidence" value="ECO:0007669"/>
    <property type="project" value="UniProtKB-SubCell"/>
</dbReference>
<keyword evidence="6 8" id="KW-0472">Membrane</keyword>
<feature type="transmembrane region" description="Helical" evidence="8">
    <location>
        <begin position="77"/>
        <end position="96"/>
    </location>
</feature>
<evidence type="ECO:0000256" key="3">
    <source>
        <dbReference type="ARBA" id="ARBA00022475"/>
    </source>
</evidence>
<keyword evidence="4 8" id="KW-0812">Transmembrane</keyword>
<feature type="transmembrane region" description="Helical" evidence="8">
    <location>
        <begin position="46"/>
        <end position="65"/>
    </location>
</feature>
<dbReference type="PANTHER" id="PTHR42718">
    <property type="entry name" value="MAJOR FACILITATOR SUPERFAMILY MULTIDRUG TRANSPORTER MFSC"/>
    <property type="match status" value="1"/>
</dbReference>
<proteinExistence type="predicted"/>
<evidence type="ECO:0000256" key="7">
    <source>
        <dbReference type="SAM" id="MobiDB-lite"/>
    </source>
</evidence>
<dbReference type="EMBL" id="QLMJ01000015">
    <property type="protein sequence ID" value="RAK31230.1"/>
    <property type="molecule type" value="Genomic_DNA"/>
</dbReference>
<evidence type="ECO:0000256" key="8">
    <source>
        <dbReference type="SAM" id="Phobius"/>
    </source>
</evidence>
<dbReference type="AlphaFoldDB" id="A0A327Z7H4"/>
<feature type="region of interest" description="Disordered" evidence="7">
    <location>
        <begin position="443"/>
        <end position="516"/>
    </location>
</feature>